<accession>F0ZKQ8</accession>
<dbReference type="RefSeq" id="XP_003288015.1">
    <property type="nucleotide sequence ID" value="XM_003287967.1"/>
</dbReference>
<dbReference type="InterPro" id="IPR026211">
    <property type="entry name" value="GIGANTEA"/>
</dbReference>
<organism evidence="2 3">
    <name type="scientific">Dictyostelium purpureum</name>
    <name type="common">Slime mold</name>
    <dbReference type="NCBI Taxonomy" id="5786"/>
    <lineage>
        <taxon>Eukaryota</taxon>
        <taxon>Amoebozoa</taxon>
        <taxon>Evosea</taxon>
        <taxon>Eumycetozoa</taxon>
        <taxon>Dictyostelia</taxon>
        <taxon>Dictyosteliales</taxon>
        <taxon>Dictyosteliaceae</taxon>
        <taxon>Dictyostelium</taxon>
    </lineage>
</organism>
<feature type="compositionally biased region" description="Low complexity" evidence="1">
    <location>
        <begin position="1"/>
        <end position="34"/>
    </location>
</feature>
<sequence length="1190" mass="139331">MHNSNMHSKNNMNTNNNNGTNNNNNNNNNNQNDNYSDYTDYRSYKKKKVSHDNSGGNSSTNNPNSYMTQSQQQRYQQNYYNNQQQQPQQQYQQQQQHQYHQQHHHHHYQQYQQQINYRNIKNNSLYNEILDQIQFSDDDLLKTVNIWVELFNNDMKKSENDLMALINQSYPFDAKTLMDSVISTFCMYRPEYISMIIETLANRIYNHQFNYRFSLPPFYAFKKLFLFDEGKEDKEQDQSNNYKNNQKYQQQPQMNYTYGIGGGLVTPIQSLYTINRVIQLQDTHFVPLQILYELTCFNLVYFLKNKDSINLKIPSPSSTAIATTNKSNEITNRKKNQDEAFLNISVWIFDCLIRSPVSIIESYFYKLLDIHNQVSQTHRKKPFITLSKYIKNSNITESELESILPTSIRKHIVSLFLSPDSLSVDSKKAQYILHSLVPILVKYQSKFISKDYHFILIHYFSNTNNSFIHRLIHNLISLSTIDNNLVINLLEFLMNNKFDNLTLQNHILPPILQGLNEDLIKEKSKIILKSIINSKLNIILFGKNYSINNNKNNNNNKQQQEENNNLIYFSETNSLKGSKILVNLLSTLKTCSSETQNLFFSLWEEYLKQTIRDSFNAVSQFWYIKQLVLHFNLFEFELKEMSKRLLLLFLNHLIYQNNQFDSKVISIFQQLTFNIFYVSSLLFNKNQDQLQSSIQNNNDSNNSNTINNSNSGDNNLIKTLDCGILVDPSVPLFLDYLQFIINKFSKNHIIYKTILKSIQQIINNITLLDSTILLKNNQFKPTISLSTTSNSNDDSQIIDTTTLEVYNIQISLEFLYSLISNSDIQSINDSTTETSDIDTNNNNNNTNLIYNNIKEFLLNIMINNNIRDNIMSLLVLNDIGFKTISLKLLLEIEKNSISQKQDDSSYWSSQEKIELLFTNLLEPNLFESCLEFLQIIKSSNYELIVASLLQKLAILSENSNENLSNAIITLLEELIIKDNQLIYQILKFVQSNLFNHYGNLINNDSNNSYYGSTDFDSNYINRNLLILLQKLQNLTPTFSNNSNYYGIINDLISQSLKNINNNNFNIQLLQYQLISNIIFNQPKYLTNLNNDHSSNLNQLKKEYHLNFYNNYIYFLIQGILSSHFSVRVLCQTIIQEFINQNPQQHKKKVLDFLIYKLKSFSINSEYNNQIPLLRKSIESIQISSLLQYNK</sequence>
<dbReference type="Proteomes" id="UP000001064">
    <property type="component" value="Unassembled WGS sequence"/>
</dbReference>
<dbReference type="GO" id="GO:0005634">
    <property type="term" value="C:nucleus"/>
    <property type="evidence" value="ECO:0000318"/>
    <property type="project" value="GO_Central"/>
</dbReference>
<keyword evidence="3" id="KW-1185">Reference proteome</keyword>
<dbReference type="OrthoDB" id="10624634at2759"/>
<dbReference type="FunCoup" id="F0ZKQ8">
    <property type="interactions" value="229"/>
</dbReference>
<dbReference type="AlphaFoldDB" id="F0ZKQ8"/>
<proteinExistence type="predicted"/>
<evidence type="ECO:0000313" key="3">
    <source>
        <dbReference type="Proteomes" id="UP000001064"/>
    </source>
</evidence>
<reference evidence="3" key="1">
    <citation type="journal article" date="2011" name="Genome Biol.">
        <title>Comparative genomics of the social amoebae Dictyostelium discoideum and Dictyostelium purpureum.</title>
        <authorList>
            <consortium name="US DOE Joint Genome Institute (JGI-PGF)"/>
            <person name="Sucgang R."/>
            <person name="Kuo A."/>
            <person name="Tian X."/>
            <person name="Salerno W."/>
            <person name="Parikh A."/>
            <person name="Feasley C.L."/>
            <person name="Dalin E."/>
            <person name="Tu H."/>
            <person name="Huang E."/>
            <person name="Barry K."/>
            <person name="Lindquist E."/>
            <person name="Shapiro H."/>
            <person name="Bruce D."/>
            <person name="Schmutz J."/>
            <person name="Salamov A."/>
            <person name="Fey P."/>
            <person name="Gaudet P."/>
            <person name="Anjard C."/>
            <person name="Babu M.M."/>
            <person name="Basu S."/>
            <person name="Bushmanova Y."/>
            <person name="van der Wel H."/>
            <person name="Katoh-Kurasawa M."/>
            <person name="Dinh C."/>
            <person name="Coutinho P.M."/>
            <person name="Saito T."/>
            <person name="Elias M."/>
            <person name="Schaap P."/>
            <person name="Kay R.R."/>
            <person name="Henrissat B."/>
            <person name="Eichinger L."/>
            <person name="Rivero F."/>
            <person name="Putnam N.H."/>
            <person name="West C.M."/>
            <person name="Loomis W.F."/>
            <person name="Chisholm R.L."/>
            <person name="Shaulsky G."/>
            <person name="Strassmann J.E."/>
            <person name="Queller D.C."/>
            <person name="Kuspa A."/>
            <person name="Grigoriev I.V."/>
        </authorList>
    </citation>
    <scope>NUCLEOTIDE SEQUENCE [LARGE SCALE GENOMIC DNA]</scope>
    <source>
        <strain evidence="3">QSDP1</strain>
    </source>
</reference>
<dbReference type="InParanoid" id="F0ZKQ8"/>
<dbReference type="PANTHER" id="PTHR36319">
    <property type="entry name" value="PROTEIN GIGANTEA"/>
    <property type="match status" value="1"/>
</dbReference>
<dbReference type="VEuPathDB" id="AmoebaDB:DICPUDRAFT_152202"/>
<dbReference type="KEGG" id="dpp:DICPUDRAFT_152202"/>
<evidence type="ECO:0000256" key="1">
    <source>
        <dbReference type="SAM" id="MobiDB-lite"/>
    </source>
</evidence>
<feature type="region of interest" description="Disordered" evidence="1">
    <location>
        <begin position="1"/>
        <end position="112"/>
    </location>
</feature>
<evidence type="ECO:0000313" key="2">
    <source>
        <dbReference type="EMBL" id="EGC35472.1"/>
    </source>
</evidence>
<dbReference type="GO" id="GO:0006950">
    <property type="term" value="P:response to stress"/>
    <property type="evidence" value="ECO:0000318"/>
    <property type="project" value="GO_Central"/>
</dbReference>
<gene>
    <name evidence="2" type="ORF">DICPUDRAFT_152202</name>
</gene>
<name>F0ZKQ8_DICPU</name>
<dbReference type="GO" id="GO:0042752">
    <property type="term" value="P:regulation of circadian rhythm"/>
    <property type="evidence" value="ECO:0000318"/>
    <property type="project" value="GO_Central"/>
</dbReference>
<feature type="compositionally biased region" description="Low complexity" evidence="1">
    <location>
        <begin position="52"/>
        <end position="99"/>
    </location>
</feature>
<dbReference type="PANTHER" id="PTHR36319:SF1">
    <property type="entry name" value="PROTEIN GIGANTEA"/>
    <property type="match status" value="1"/>
</dbReference>
<protein>
    <submittedName>
        <fullName evidence="2">Uncharacterized protein</fullName>
    </submittedName>
</protein>
<dbReference type="GeneID" id="10501413"/>
<dbReference type="OMA" id="DCLIRSP"/>
<dbReference type="EMBL" id="GL871059">
    <property type="protein sequence ID" value="EGC35472.1"/>
    <property type="molecule type" value="Genomic_DNA"/>
</dbReference>
<dbReference type="eggNOG" id="ENOG502RCM5">
    <property type="taxonomic scope" value="Eukaryota"/>
</dbReference>